<sequence length="103" mass="11309">MRQYQTRYQVVRDRDRGGFENTGKKRDPGGTPGLQRAPKNPSSAAICPSQPLIQLQVLHPEQKTHGNPDSMSIVGPGERSTLACPSYAKKKKLYTGVADFIPS</sequence>
<comment type="caution">
    <text evidence="2">The sequence shown here is derived from an EMBL/GenBank/DDBJ whole genome shotgun (WGS) entry which is preliminary data.</text>
</comment>
<name>A0A0Q3PN80_AMAAE</name>
<feature type="region of interest" description="Disordered" evidence="1">
    <location>
        <begin position="1"/>
        <end position="46"/>
    </location>
</feature>
<accession>A0A0Q3PN80</accession>
<evidence type="ECO:0000256" key="1">
    <source>
        <dbReference type="SAM" id="MobiDB-lite"/>
    </source>
</evidence>
<evidence type="ECO:0000313" key="2">
    <source>
        <dbReference type="EMBL" id="KQK77508.1"/>
    </source>
</evidence>
<protein>
    <submittedName>
        <fullName evidence="2">Uncharacterized protein</fullName>
    </submittedName>
</protein>
<reference evidence="2 3" key="1">
    <citation type="submission" date="2015-10" db="EMBL/GenBank/DDBJ databases">
        <authorList>
            <person name="Gilbert D.G."/>
        </authorList>
    </citation>
    <scope>NUCLEOTIDE SEQUENCE [LARGE SCALE GENOMIC DNA]</scope>
    <source>
        <strain evidence="2">FVVF132</strain>
    </source>
</reference>
<dbReference type="AlphaFoldDB" id="A0A0Q3PN80"/>
<proteinExistence type="predicted"/>
<feature type="compositionally biased region" description="Basic and acidic residues" evidence="1">
    <location>
        <begin position="10"/>
        <end position="28"/>
    </location>
</feature>
<dbReference type="EMBL" id="LMAW01002749">
    <property type="protein sequence ID" value="KQK77508.1"/>
    <property type="molecule type" value="Genomic_DNA"/>
</dbReference>
<organism evidence="2 3">
    <name type="scientific">Amazona aestiva</name>
    <name type="common">Blue-fronted Amazon parrot</name>
    <dbReference type="NCBI Taxonomy" id="12930"/>
    <lineage>
        <taxon>Eukaryota</taxon>
        <taxon>Metazoa</taxon>
        <taxon>Chordata</taxon>
        <taxon>Craniata</taxon>
        <taxon>Vertebrata</taxon>
        <taxon>Euteleostomi</taxon>
        <taxon>Archelosauria</taxon>
        <taxon>Archosauria</taxon>
        <taxon>Dinosauria</taxon>
        <taxon>Saurischia</taxon>
        <taxon>Theropoda</taxon>
        <taxon>Coelurosauria</taxon>
        <taxon>Aves</taxon>
        <taxon>Neognathae</taxon>
        <taxon>Neoaves</taxon>
        <taxon>Telluraves</taxon>
        <taxon>Australaves</taxon>
        <taxon>Psittaciformes</taxon>
        <taxon>Psittacidae</taxon>
        <taxon>Amazona</taxon>
    </lineage>
</organism>
<gene>
    <name evidence="2" type="ORF">AAES_125302</name>
</gene>
<keyword evidence="3" id="KW-1185">Reference proteome</keyword>
<evidence type="ECO:0000313" key="3">
    <source>
        <dbReference type="Proteomes" id="UP000051836"/>
    </source>
</evidence>
<dbReference type="Proteomes" id="UP000051836">
    <property type="component" value="Unassembled WGS sequence"/>
</dbReference>